<dbReference type="RefSeq" id="WP_079447494.1">
    <property type="nucleotide sequence ID" value="NZ_MWPQ01000049.1"/>
</dbReference>
<dbReference type="InterPro" id="IPR005180">
    <property type="entry name" value="DUF302"/>
</dbReference>
<name>A0A1V4HVX5_NITVU</name>
<gene>
    <name evidence="2" type="ORF">B2M20_13180</name>
</gene>
<protein>
    <recommendedName>
        <fullName evidence="1">DUF302 domain-containing protein</fullName>
    </recommendedName>
</protein>
<dbReference type="EMBL" id="MWPQ01000049">
    <property type="protein sequence ID" value="OPH82128.1"/>
    <property type="molecule type" value="Genomic_DNA"/>
</dbReference>
<dbReference type="PANTHER" id="PTHR38342:SF2">
    <property type="entry name" value="INNER MEMBRANE OR EXPORTED"/>
    <property type="match status" value="1"/>
</dbReference>
<dbReference type="SUPFAM" id="SSF103247">
    <property type="entry name" value="TT1751-like"/>
    <property type="match status" value="1"/>
</dbReference>
<evidence type="ECO:0000313" key="3">
    <source>
        <dbReference type="Proteomes" id="UP000189940"/>
    </source>
</evidence>
<comment type="caution">
    <text evidence="2">The sequence shown here is derived from an EMBL/GenBank/DDBJ whole genome shotgun (WGS) entry which is preliminary data.</text>
</comment>
<dbReference type="CDD" id="cd14797">
    <property type="entry name" value="DUF302"/>
    <property type="match status" value="1"/>
</dbReference>
<dbReference type="OrthoDB" id="9799367at2"/>
<dbReference type="Pfam" id="PF03625">
    <property type="entry name" value="DUF302"/>
    <property type="match status" value="1"/>
</dbReference>
<reference evidence="2 3" key="1">
    <citation type="submission" date="2017-02" db="EMBL/GenBank/DDBJ databases">
        <title>Genome sequence of the nitrite-oxidizing bacterium Nitrobacter vulgaris strain Ab1.</title>
        <authorList>
            <person name="Mellbye B.L."/>
            <person name="Davis E.W."/>
            <person name="Spieck E."/>
            <person name="Chang J.H."/>
            <person name="Bottomley P.J."/>
            <person name="Sayavedra-Soto L.A."/>
        </authorList>
    </citation>
    <scope>NUCLEOTIDE SEQUENCE [LARGE SCALE GENOMIC DNA]</scope>
    <source>
        <strain evidence="2 3">Ab1</strain>
    </source>
</reference>
<proteinExistence type="predicted"/>
<dbReference type="Proteomes" id="UP000189940">
    <property type="component" value="Unassembled WGS sequence"/>
</dbReference>
<feature type="domain" description="DUF302" evidence="1">
    <location>
        <begin position="42"/>
        <end position="103"/>
    </location>
</feature>
<organism evidence="2 3">
    <name type="scientific">Nitrobacter vulgaris</name>
    <dbReference type="NCBI Taxonomy" id="29421"/>
    <lineage>
        <taxon>Bacteria</taxon>
        <taxon>Pseudomonadati</taxon>
        <taxon>Pseudomonadota</taxon>
        <taxon>Alphaproteobacteria</taxon>
        <taxon>Hyphomicrobiales</taxon>
        <taxon>Nitrobacteraceae</taxon>
        <taxon>Nitrobacter</taxon>
    </lineage>
</organism>
<sequence>MAGFAQAATDLVTKQSAHHFEITLDHLETAVKENGLKVFTRLDHAAAAKTVGLEMPPATVLVVGSPQGGTPLFLQHPMLAIDLPLKMLVWQDQAGKVYVSYNDATYISAVFARHGFDANSDKLYAAAKGLESKLAAATDAAIG</sequence>
<dbReference type="Gene3D" id="3.30.310.70">
    <property type="entry name" value="TT1751-like domain"/>
    <property type="match status" value="1"/>
</dbReference>
<evidence type="ECO:0000259" key="1">
    <source>
        <dbReference type="Pfam" id="PF03625"/>
    </source>
</evidence>
<dbReference type="PANTHER" id="PTHR38342">
    <property type="entry name" value="SLR5037 PROTEIN"/>
    <property type="match status" value="1"/>
</dbReference>
<keyword evidence="3" id="KW-1185">Reference proteome</keyword>
<accession>A0A1V4HVX5</accession>
<dbReference type="InterPro" id="IPR035923">
    <property type="entry name" value="TT1751-like_sf"/>
</dbReference>
<dbReference type="AlphaFoldDB" id="A0A1V4HVX5"/>
<evidence type="ECO:0000313" key="2">
    <source>
        <dbReference type="EMBL" id="OPH82128.1"/>
    </source>
</evidence>